<proteinExistence type="inferred from homology"/>
<evidence type="ECO:0000256" key="5">
    <source>
        <dbReference type="ARBA" id="ARBA00022684"/>
    </source>
</evidence>
<evidence type="ECO:0000256" key="9">
    <source>
        <dbReference type="ARBA" id="ARBA00032122"/>
    </source>
</evidence>
<dbReference type="GO" id="GO:0017109">
    <property type="term" value="C:glutamate-cysteine ligase complex"/>
    <property type="evidence" value="ECO:0007669"/>
    <property type="project" value="TreeGrafter"/>
</dbReference>
<feature type="non-terminal residue" evidence="11">
    <location>
        <position position="283"/>
    </location>
</feature>
<dbReference type="InterPro" id="IPR014746">
    <property type="entry name" value="Gln_synth/guanido_kin_cat_dom"/>
</dbReference>
<dbReference type="PANTHER" id="PTHR11164">
    <property type="entry name" value="GLUTAMATE CYSTEINE LIGASE"/>
    <property type="match status" value="1"/>
</dbReference>
<reference evidence="11" key="1">
    <citation type="submission" date="2010-05" db="EMBL/GenBank/DDBJ databases">
        <title>The Genome Sequence of Magnaporthe poae strain ATCC 64411.</title>
        <authorList>
            <consortium name="The Broad Institute Genome Sequencing Platform"/>
            <consortium name="Broad Institute Genome Sequencing Center for Infectious Disease"/>
            <person name="Ma L.-J."/>
            <person name="Dead R."/>
            <person name="Young S."/>
            <person name="Zeng Q."/>
            <person name="Koehrsen M."/>
            <person name="Alvarado L."/>
            <person name="Berlin A."/>
            <person name="Chapman S.B."/>
            <person name="Chen Z."/>
            <person name="Freedman E."/>
            <person name="Gellesch M."/>
            <person name="Goldberg J."/>
            <person name="Griggs A."/>
            <person name="Gujja S."/>
            <person name="Heilman E.R."/>
            <person name="Heiman D."/>
            <person name="Hepburn T."/>
            <person name="Howarth C."/>
            <person name="Jen D."/>
            <person name="Larson L."/>
            <person name="Mehta T."/>
            <person name="Neiman D."/>
            <person name="Pearson M."/>
            <person name="Roberts A."/>
            <person name="Saif S."/>
            <person name="Shea T."/>
            <person name="Shenoy N."/>
            <person name="Sisk P."/>
            <person name="Stolte C."/>
            <person name="Sykes S."/>
            <person name="Walk T."/>
            <person name="White J."/>
            <person name="Yandava C."/>
            <person name="Haas B."/>
            <person name="Nusbaum C."/>
            <person name="Birren B."/>
        </authorList>
    </citation>
    <scope>NUCLEOTIDE SEQUENCE</scope>
    <source>
        <strain evidence="11">ATCC 64411</strain>
    </source>
</reference>
<dbReference type="GO" id="GO:0004357">
    <property type="term" value="F:glutamate-cysteine ligase activity"/>
    <property type="evidence" value="ECO:0007669"/>
    <property type="project" value="UniProtKB-UniRule"/>
</dbReference>
<dbReference type="InterPro" id="IPR004308">
    <property type="entry name" value="GCS"/>
</dbReference>
<organism evidence="11">
    <name type="scientific">Magnaporthiopsis poae (strain ATCC 64411 / 73-15)</name>
    <name type="common">Kentucky bluegrass fungus</name>
    <name type="synonym">Magnaporthe poae</name>
    <dbReference type="NCBI Taxonomy" id="644358"/>
    <lineage>
        <taxon>Eukaryota</taxon>
        <taxon>Fungi</taxon>
        <taxon>Dikarya</taxon>
        <taxon>Ascomycota</taxon>
        <taxon>Pezizomycotina</taxon>
        <taxon>Sordariomycetes</taxon>
        <taxon>Sordariomycetidae</taxon>
        <taxon>Magnaporthales</taxon>
        <taxon>Magnaporthaceae</taxon>
        <taxon>Magnaporthiopsis</taxon>
    </lineage>
</organism>
<dbReference type="AlphaFoldDB" id="A0A0H2TRH8"/>
<dbReference type="EMBL" id="GL876969">
    <property type="protein sequence ID" value="KLU86760.1"/>
    <property type="molecule type" value="Genomic_DNA"/>
</dbReference>
<name>A0A0H2TRH8_MAGP6</name>
<evidence type="ECO:0000256" key="6">
    <source>
        <dbReference type="ARBA" id="ARBA00022741"/>
    </source>
</evidence>
<keyword evidence="6 10" id="KW-0547">Nucleotide-binding</keyword>
<evidence type="ECO:0000256" key="1">
    <source>
        <dbReference type="ARBA" id="ARBA00005006"/>
    </source>
</evidence>
<evidence type="ECO:0000256" key="8">
    <source>
        <dbReference type="ARBA" id="ARBA00030585"/>
    </source>
</evidence>
<protein>
    <recommendedName>
        <fullName evidence="3 10">Glutamate--cysteine ligase</fullName>
        <ecNumber evidence="3 10">6.3.2.2</ecNumber>
    </recommendedName>
    <alternativeName>
        <fullName evidence="9 10">Gamma-ECS</fullName>
    </alternativeName>
    <alternativeName>
        <fullName evidence="8 10">Gamma-glutamylcysteine synthetase</fullName>
    </alternativeName>
</protein>
<dbReference type="EC" id="6.3.2.2" evidence="3 10"/>
<evidence type="ECO:0000256" key="2">
    <source>
        <dbReference type="ARBA" id="ARBA00008100"/>
    </source>
</evidence>
<dbReference type="GO" id="GO:0005524">
    <property type="term" value="F:ATP binding"/>
    <property type="evidence" value="ECO:0007669"/>
    <property type="project" value="UniProtKB-UniRule"/>
</dbReference>
<sequence>MGLLALGTALDWPEAKKNAHQVRQWGIKQLLEIWNKAKHKEKDALLWGDEVEYLVVVYSKDEPGVKLSLRQADILEALAADSNLAAQGGCVPALQETSCSNDQPLPVFHPEFGRFMLEATPGKPWGIGFKELLNVEPDMRRRRVIAKEHMRPDEYPITLTTFPLLGCPGGFLDPYYPPSGPKLRSQFVPDEIANPHIRFPTLAANIRSRRGRKVQVNVPVFRDEKTSWPWRDPTVNRDLHNWPEDEDVRSGGAAPDNFIHMDAMAFGMGSCCLQITFQAKNIT</sequence>
<dbReference type="OrthoDB" id="7939818at2759"/>
<comment type="pathway">
    <text evidence="1 10">Sulfur metabolism; glutathione biosynthesis; glutathione from L-cysteine and L-glutamate: step 1/2.</text>
</comment>
<dbReference type="Pfam" id="PF03074">
    <property type="entry name" value="GCS"/>
    <property type="match status" value="1"/>
</dbReference>
<dbReference type="SUPFAM" id="SSF55931">
    <property type="entry name" value="Glutamine synthetase/guanido kinase"/>
    <property type="match status" value="1"/>
</dbReference>
<evidence type="ECO:0000256" key="4">
    <source>
        <dbReference type="ARBA" id="ARBA00022598"/>
    </source>
</evidence>
<gene>
    <name evidence="11" type="ORF">MAPG_05770</name>
</gene>
<keyword evidence="4 10" id="KW-0436">Ligase</keyword>
<dbReference type="GO" id="GO:0006750">
    <property type="term" value="P:glutathione biosynthetic process"/>
    <property type="evidence" value="ECO:0007669"/>
    <property type="project" value="UniProtKB-UniRule"/>
</dbReference>
<keyword evidence="7 10" id="KW-0067">ATP-binding</keyword>
<comment type="catalytic activity">
    <reaction evidence="10">
        <text>L-cysteine + L-glutamate + ATP = gamma-L-glutamyl-L-cysteine + ADP + phosphate + H(+)</text>
        <dbReference type="Rhea" id="RHEA:13285"/>
        <dbReference type="ChEBI" id="CHEBI:15378"/>
        <dbReference type="ChEBI" id="CHEBI:29985"/>
        <dbReference type="ChEBI" id="CHEBI:30616"/>
        <dbReference type="ChEBI" id="CHEBI:35235"/>
        <dbReference type="ChEBI" id="CHEBI:43474"/>
        <dbReference type="ChEBI" id="CHEBI:58173"/>
        <dbReference type="ChEBI" id="CHEBI:456216"/>
        <dbReference type="EC" id="6.3.2.2"/>
    </reaction>
</comment>
<evidence type="ECO:0000256" key="10">
    <source>
        <dbReference type="RuleBase" id="RU367135"/>
    </source>
</evidence>
<keyword evidence="5 10" id="KW-0317">Glutathione biosynthesis</keyword>
<reference evidence="11" key="2">
    <citation type="submission" date="2011-03" db="EMBL/GenBank/DDBJ databases">
        <title>Annotation of Magnaporthe poae ATCC 64411.</title>
        <authorList>
            <person name="Ma L.-J."/>
            <person name="Dead R."/>
            <person name="Young S.K."/>
            <person name="Zeng Q."/>
            <person name="Gargeya S."/>
            <person name="Fitzgerald M."/>
            <person name="Haas B."/>
            <person name="Abouelleil A."/>
            <person name="Alvarado L."/>
            <person name="Arachchi H.M."/>
            <person name="Berlin A."/>
            <person name="Brown A."/>
            <person name="Chapman S.B."/>
            <person name="Chen Z."/>
            <person name="Dunbar C."/>
            <person name="Freedman E."/>
            <person name="Gearin G."/>
            <person name="Gellesch M."/>
            <person name="Goldberg J."/>
            <person name="Griggs A."/>
            <person name="Gujja S."/>
            <person name="Heiman D."/>
            <person name="Howarth C."/>
            <person name="Larson L."/>
            <person name="Lui A."/>
            <person name="MacDonald P.J.P."/>
            <person name="Mehta T."/>
            <person name="Montmayeur A."/>
            <person name="Murphy C."/>
            <person name="Neiman D."/>
            <person name="Pearson M."/>
            <person name="Priest M."/>
            <person name="Roberts A."/>
            <person name="Saif S."/>
            <person name="Shea T."/>
            <person name="Shenoy N."/>
            <person name="Sisk P."/>
            <person name="Stolte C."/>
            <person name="Sykes S."/>
            <person name="Yandava C."/>
            <person name="Wortman J."/>
            <person name="Nusbaum C."/>
            <person name="Birren B."/>
        </authorList>
    </citation>
    <scope>NUCLEOTIDE SEQUENCE</scope>
    <source>
        <strain evidence="11">ATCC 64411</strain>
    </source>
</reference>
<dbReference type="UniPathway" id="UPA00142">
    <property type="reaction ID" value="UER00209"/>
</dbReference>
<evidence type="ECO:0000313" key="11">
    <source>
        <dbReference type="EMBL" id="KLU86760.1"/>
    </source>
</evidence>
<evidence type="ECO:0000256" key="7">
    <source>
        <dbReference type="ARBA" id="ARBA00022840"/>
    </source>
</evidence>
<dbReference type="PANTHER" id="PTHR11164:SF0">
    <property type="entry name" value="GLUTAMATE--CYSTEINE LIGASE CATALYTIC SUBUNIT"/>
    <property type="match status" value="1"/>
</dbReference>
<evidence type="ECO:0000256" key="3">
    <source>
        <dbReference type="ARBA" id="ARBA00012220"/>
    </source>
</evidence>
<dbReference type="VEuPathDB" id="FungiDB:MAPG_05770"/>
<comment type="similarity">
    <text evidence="2 10">Belongs to the glutamate--cysteine ligase type 3 family.</text>
</comment>
<accession>A0A0H2TRH8</accession>
<dbReference type="Gene3D" id="3.30.590.50">
    <property type="match status" value="1"/>
</dbReference>